<comment type="caution">
    <text evidence="2">The sequence shown here is derived from an EMBL/GenBank/DDBJ whole genome shotgun (WGS) entry which is preliminary data.</text>
</comment>
<protein>
    <recommendedName>
        <fullName evidence="4">Succinoglycan biosynthesis transport protein</fullName>
    </recommendedName>
</protein>
<dbReference type="PANTHER" id="PTHR32309">
    <property type="entry name" value="TYROSINE-PROTEIN KINASE"/>
    <property type="match status" value="1"/>
</dbReference>
<feature type="coiled-coil region" evidence="1">
    <location>
        <begin position="314"/>
        <end position="369"/>
    </location>
</feature>
<feature type="coiled-coil region" evidence="1">
    <location>
        <begin position="218"/>
        <end position="245"/>
    </location>
</feature>
<dbReference type="InterPro" id="IPR050445">
    <property type="entry name" value="Bact_polysacc_biosynth/exp"/>
</dbReference>
<dbReference type="Proteomes" id="UP000535501">
    <property type="component" value="Unassembled WGS sequence"/>
</dbReference>
<keyword evidence="3" id="KW-1185">Reference proteome</keyword>
<dbReference type="AlphaFoldDB" id="A0A7X0DDB2"/>
<organism evidence="2 3">
    <name type="scientific">Pseudorhizobium flavum</name>
    <dbReference type="NCBI Taxonomy" id="1335061"/>
    <lineage>
        <taxon>Bacteria</taxon>
        <taxon>Pseudomonadati</taxon>
        <taxon>Pseudomonadota</taxon>
        <taxon>Alphaproteobacteria</taxon>
        <taxon>Hyphomicrobiales</taxon>
        <taxon>Rhizobiaceae</taxon>
        <taxon>Rhizobium/Agrobacterium group</taxon>
        <taxon>Pseudorhizobium</taxon>
    </lineage>
</organism>
<reference evidence="2 3" key="1">
    <citation type="submission" date="2020-08" db="EMBL/GenBank/DDBJ databases">
        <title>Genomic Encyclopedia of Type Strains, Phase IV (KMG-IV): sequencing the most valuable type-strain genomes for metagenomic binning, comparative biology and taxonomic classification.</title>
        <authorList>
            <person name="Goeker M."/>
        </authorList>
    </citation>
    <scope>NUCLEOTIDE SEQUENCE [LARGE SCALE GENOMIC DNA]</scope>
    <source>
        <strain evidence="2 3">DSM 102134</strain>
    </source>
</reference>
<dbReference type="RefSeq" id="WP_077549092.1">
    <property type="nucleotide sequence ID" value="NZ_JACHEJ010000003.1"/>
</dbReference>
<dbReference type="EMBL" id="JACHEJ010000003">
    <property type="protein sequence ID" value="MBB6179916.1"/>
    <property type="molecule type" value="Genomic_DNA"/>
</dbReference>
<name>A0A7X0DDB2_9HYPH</name>
<accession>A0A7X0DDB2</accession>
<evidence type="ECO:0000313" key="2">
    <source>
        <dbReference type="EMBL" id="MBB6179916.1"/>
    </source>
</evidence>
<proteinExistence type="predicted"/>
<gene>
    <name evidence="2" type="ORF">HNQ75_001884</name>
</gene>
<evidence type="ECO:0008006" key="4">
    <source>
        <dbReference type="Google" id="ProtNLM"/>
    </source>
</evidence>
<evidence type="ECO:0000313" key="3">
    <source>
        <dbReference type="Proteomes" id="UP000535501"/>
    </source>
</evidence>
<keyword evidence="1" id="KW-0175">Coiled coil</keyword>
<dbReference type="PANTHER" id="PTHR32309:SF31">
    <property type="entry name" value="CAPSULAR EXOPOLYSACCHARIDE FAMILY"/>
    <property type="match status" value="1"/>
</dbReference>
<sequence>MLADRPIHDLIEVDALASAAPSRLLRGIVTVLLAATVGAVISLPLATWSPRQVSVDATLKIEGGALTPSMAASLSNAISSEGAERVHTVVERQNEADAGNSSLPRMILDALLGAPPVASVDEAAAEVAAGSVQLVPAEDGRMLLVRATASDAATATRAANSVAAELLDNPAVWLPVAPDQRLPKLKAAAEKAKRDLEAFKAGLDSKELAAAKRAGGAAELSRQEISALEARLMQLDEQVQEAASMTSADVLRQSLPDRLEYTALEYHRQRYVEAKLAFDQLSQQLGPRHPNLLGAKGGLDAAKADIDRELVKRVKGLEAQKADASQKLAELKRREPAVSSEGRALRQKLDSLEAAVRKAEQVYREASHEARTDGSASPLSLTLIAQAEPERAVTTDWTLPGSMATGAVAGMSIALMFLHWRRRPRTVSRTVSEDARDGMRSDRDVQEMNDALSDHGEGVEDDPLLSPSMDDAPLAERIRQILYHNAVPADRAPSYPPLVASAIAGEVHQSVRHELSPGDLPPPANDEDPLERELWELHHQLVELRGRVVRRSASGR</sequence>
<evidence type="ECO:0000256" key="1">
    <source>
        <dbReference type="SAM" id="Coils"/>
    </source>
</evidence>